<dbReference type="GeneID" id="8861827"/>
<dbReference type="Proteomes" id="UP000006671">
    <property type="component" value="Unassembled WGS sequence"/>
</dbReference>
<evidence type="ECO:0000313" key="2">
    <source>
        <dbReference type="EMBL" id="EFC35701.1"/>
    </source>
</evidence>
<dbReference type="AlphaFoldDB" id="D2W5F1"/>
<evidence type="ECO:0000256" key="1">
    <source>
        <dbReference type="SAM" id="MobiDB-lite"/>
    </source>
</evidence>
<gene>
    <name evidence="2" type="ORF">NAEGRDRAFT_76643</name>
</gene>
<protein>
    <submittedName>
        <fullName evidence="2">Predicted protein</fullName>
    </submittedName>
</protein>
<sequence length="106" mass="11871">MDTSFNPTNLFINLFSSTTCNGSFNVSLNVVNESNGSDGLDLSEVPYSLLEDDPEEDFLFICKDDSNVEETDSNKEEKNLEQDVDANNTENQENKSTNPDVHHPHL</sequence>
<name>D2W5F1_NAEGR</name>
<accession>D2W5F1</accession>
<keyword evidence="3" id="KW-1185">Reference proteome</keyword>
<evidence type="ECO:0000313" key="3">
    <source>
        <dbReference type="Proteomes" id="UP000006671"/>
    </source>
</evidence>
<dbReference type="VEuPathDB" id="AmoebaDB:NAEGRDRAFT_76643"/>
<proteinExistence type="predicted"/>
<organism evidence="3">
    <name type="scientific">Naegleria gruberi</name>
    <name type="common">Amoeba</name>
    <dbReference type="NCBI Taxonomy" id="5762"/>
    <lineage>
        <taxon>Eukaryota</taxon>
        <taxon>Discoba</taxon>
        <taxon>Heterolobosea</taxon>
        <taxon>Tetramitia</taxon>
        <taxon>Eutetramitia</taxon>
        <taxon>Vahlkampfiidae</taxon>
        <taxon>Naegleria</taxon>
    </lineage>
</organism>
<dbReference type="RefSeq" id="XP_002668445.1">
    <property type="nucleotide sequence ID" value="XM_002668399.1"/>
</dbReference>
<dbReference type="EMBL" id="GG739062">
    <property type="protein sequence ID" value="EFC35701.1"/>
    <property type="molecule type" value="Genomic_DNA"/>
</dbReference>
<feature type="compositionally biased region" description="Polar residues" evidence="1">
    <location>
        <begin position="85"/>
        <end position="99"/>
    </location>
</feature>
<dbReference type="InParanoid" id="D2W5F1"/>
<feature type="compositionally biased region" description="Basic and acidic residues" evidence="1">
    <location>
        <begin position="67"/>
        <end position="81"/>
    </location>
</feature>
<reference evidence="2 3" key="1">
    <citation type="journal article" date="2010" name="Cell">
        <title>The genome of Naegleria gruberi illuminates early eukaryotic versatility.</title>
        <authorList>
            <person name="Fritz-Laylin L.K."/>
            <person name="Prochnik S.E."/>
            <person name="Ginger M.L."/>
            <person name="Dacks J.B."/>
            <person name="Carpenter M.L."/>
            <person name="Field M.C."/>
            <person name="Kuo A."/>
            <person name="Paredez A."/>
            <person name="Chapman J."/>
            <person name="Pham J."/>
            <person name="Shu S."/>
            <person name="Neupane R."/>
            <person name="Cipriano M."/>
            <person name="Mancuso J."/>
            <person name="Tu H."/>
            <person name="Salamov A."/>
            <person name="Lindquist E."/>
            <person name="Shapiro H."/>
            <person name="Lucas S."/>
            <person name="Grigoriev I.V."/>
            <person name="Cande W.Z."/>
            <person name="Fulton C."/>
            <person name="Rokhsar D.S."/>
            <person name="Dawson S.C."/>
        </authorList>
    </citation>
    <scope>NUCLEOTIDE SEQUENCE [LARGE SCALE GENOMIC DNA]</scope>
    <source>
        <strain evidence="2 3">NEG-M</strain>
    </source>
</reference>
<dbReference type="KEGG" id="ngr:NAEGRDRAFT_76643"/>
<feature type="region of interest" description="Disordered" evidence="1">
    <location>
        <begin position="67"/>
        <end position="106"/>
    </location>
</feature>